<dbReference type="InterPro" id="IPR050639">
    <property type="entry name" value="SSR_resolvase"/>
</dbReference>
<dbReference type="Pfam" id="PF07508">
    <property type="entry name" value="Recombinase"/>
    <property type="match status" value="1"/>
</dbReference>
<evidence type="ECO:0000313" key="5">
    <source>
        <dbReference type="Proteomes" id="UP000006437"/>
    </source>
</evidence>
<name>G9X2P9_9FIRM</name>
<accession>G9X2P9</accession>
<dbReference type="InterPro" id="IPR006119">
    <property type="entry name" value="Resolv_N"/>
</dbReference>
<dbReference type="Gene3D" id="3.40.50.1390">
    <property type="entry name" value="Resolvase, N-terminal catalytic domain"/>
    <property type="match status" value="1"/>
</dbReference>
<evidence type="ECO:0000259" key="2">
    <source>
        <dbReference type="PROSITE" id="PS51736"/>
    </source>
</evidence>
<dbReference type="AlphaFoldDB" id="G9X2P9"/>
<dbReference type="InterPro" id="IPR036162">
    <property type="entry name" value="Resolvase-like_N_sf"/>
</dbReference>
<feature type="domain" description="Recombinase" evidence="3">
    <location>
        <begin position="167"/>
        <end position="311"/>
    </location>
</feature>
<dbReference type="SMART" id="SM00857">
    <property type="entry name" value="Resolvase"/>
    <property type="match status" value="1"/>
</dbReference>
<dbReference type="Pfam" id="PF13408">
    <property type="entry name" value="Zn_ribbon_recom"/>
    <property type="match status" value="1"/>
</dbReference>
<dbReference type="PATRIC" id="fig|796937.3.peg.1890"/>
<dbReference type="Gene3D" id="3.90.1750.20">
    <property type="entry name" value="Putative Large Serine Recombinase, Chain B, Domain 2"/>
    <property type="match status" value="1"/>
</dbReference>
<evidence type="ECO:0000259" key="3">
    <source>
        <dbReference type="PROSITE" id="PS51737"/>
    </source>
</evidence>
<sequence length="573" mass="66829">MFKNKACMYLRLSKDDGMNSESNSITNQRELIQSYAKNNEIELVKEYADDGYSGTNYDRPALKNMLEEISKKDRAFDIILVKDLSRFGRDYIGAGKYIQKIFPQLHIRFISINDNYDSKNADMSDSNLILPIRNFINDSYARDISNKIKSSQKIKREKGEYIGSFAPYGYKKSQENKNKLIADENVRDIIKSIFDMKLKGYSSKAIAEELNDLGIDSPKVYKEKQGLNYKGGFKVKKGRNWSAKSINRIIENEVYIGTMLQGKSATINYKNKKQIEKDKRDWVKVEDTHEGIISKEVFYIANRMLKRDFYNTKEKKTDLFGGMLFCKDCNSPLVRRVVKYKEKEQVFYICSKYNKEKSCTRHSIKNEDLEEIMAGIFDHYLIFHENLYQKIKEIDVSKNITDTHIGILEREKEMTQNLLSSLYADLEEDIISKEEYQMFRASYLEQITKLNENIECRKKKQETVKERIKNNESWLIDIKKYKALTKPDRLSIVMLIDKILVGENKEIEVIFNHQEEVALLEAMASNSEEKNITDKTGIKDKKDKEQFSQGYKQQTSLQFVTTQKAVGSEVCHG</sequence>
<evidence type="ECO:0008006" key="6">
    <source>
        <dbReference type="Google" id="ProtNLM"/>
    </source>
</evidence>
<dbReference type="InterPro" id="IPR025827">
    <property type="entry name" value="Zn_ribbon_recom_dom"/>
</dbReference>
<dbReference type="Proteomes" id="UP000006437">
    <property type="component" value="Unassembled WGS sequence"/>
</dbReference>
<feature type="domain" description="Resolvase/invertase-type recombinase catalytic" evidence="2">
    <location>
        <begin position="5"/>
        <end position="159"/>
    </location>
</feature>
<dbReference type="PANTHER" id="PTHR30461">
    <property type="entry name" value="DNA-INVERTASE FROM LAMBDOID PROPHAGE"/>
    <property type="match status" value="1"/>
</dbReference>
<feature type="region of interest" description="Disordered" evidence="1">
    <location>
        <begin position="530"/>
        <end position="551"/>
    </location>
</feature>
<organism evidence="4 5">
    <name type="scientific">Peptoanaerobacter stomatis</name>
    <dbReference type="NCBI Taxonomy" id="796937"/>
    <lineage>
        <taxon>Bacteria</taxon>
        <taxon>Bacillati</taxon>
        <taxon>Bacillota</taxon>
        <taxon>Clostridia</taxon>
        <taxon>Peptostreptococcales</taxon>
        <taxon>Filifactoraceae</taxon>
        <taxon>Peptoanaerobacter</taxon>
    </lineage>
</organism>
<evidence type="ECO:0000256" key="1">
    <source>
        <dbReference type="SAM" id="MobiDB-lite"/>
    </source>
</evidence>
<dbReference type="BioCyc" id="EBAC796937-HMP:GMGH-658-MONOMER"/>
<proteinExistence type="predicted"/>
<dbReference type="InterPro" id="IPR011109">
    <property type="entry name" value="DNA_bind_recombinase_dom"/>
</dbReference>
<dbReference type="Pfam" id="PF00239">
    <property type="entry name" value="Resolvase"/>
    <property type="match status" value="1"/>
</dbReference>
<protein>
    <recommendedName>
        <fullName evidence="6">Recombinase</fullName>
    </recommendedName>
</protein>
<evidence type="ECO:0000313" key="4">
    <source>
        <dbReference type="EMBL" id="EHL11119.1"/>
    </source>
</evidence>
<dbReference type="EMBL" id="AFZE01000056">
    <property type="protein sequence ID" value="EHL11119.1"/>
    <property type="molecule type" value="Genomic_DNA"/>
</dbReference>
<reference evidence="4 5" key="1">
    <citation type="submission" date="2011-08" db="EMBL/GenBank/DDBJ databases">
        <title>The Genome Sequence of Eubacteriaceae bacterium ACC19a.</title>
        <authorList>
            <consortium name="The Broad Institute Genome Sequencing Platform"/>
            <person name="Earl A."/>
            <person name="Ward D."/>
            <person name="Feldgarden M."/>
            <person name="Gevers D."/>
            <person name="Sizova M."/>
            <person name="Hazen A."/>
            <person name="Epstein S."/>
            <person name="Young S.K."/>
            <person name="Zeng Q."/>
            <person name="Gargeya S."/>
            <person name="Fitzgerald M."/>
            <person name="Haas B."/>
            <person name="Abouelleil A."/>
            <person name="Alvarado L."/>
            <person name="Arachchi H.M."/>
            <person name="Berlin A."/>
            <person name="Brown A."/>
            <person name="Chapman S.B."/>
            <person name="Chen Z."/>
            <person name="Dunbar C."/>
            <person name="Freedman E."/>
            <person name="Gearin G."/>
            <person name="Gellesch M."/>
            <person name="Goldberg J."/>
            <person name="Griggs A."/>
            <person name="Gujja S."/>
            <person name="Heiman D."/>
            <person name="Howarth C."/>
            <person name="Larson L."/>
            <person name="Lui A."/>
            <person name="MacDonald P.J.P."/>
            <person name="Montmayeur A."/>
            <person name="Murphy C."/>
            <person name="Neiman D."/>
            <person name="Pearson M."/>
            <person name="Priest M."/>
            <person name="Roberts A."/>
            <person name="Saif S."/>
            <person name="Shea T."/>
            <person name="Shenoy N."/>
            <person name="Sisk P."/>
            <person name="Stolte C."/>
            <person name="Sykes S."/>
            <person name="Wortman J."/>
            <person name="Nusbaum C."/>
            <person name="Birren B."/>
        </authorList>
    </citation>
    <scope>NUCLEOTIDE SEQUENCE [LARGE SCALE GENOMIC DNA]</scope>
    <source>
        <strain evidence="4 5">ACC19a</strain>
    </source>
</reference>
<dbReference type="HOGENOM" id="CLU_010686_18_2_9"/>
<dbReference type="GO" id="GO:0003677">
    <property type="term" value="F:DNA binding"/>
    <property type="evidence" value="ECO:0007669"/>
    <property type="project" value="InterPro"/>
</dbReference>
<gene>
    <name evidence="4" type="ORF">HMPREF9629_00656</name>
</gene>
<dbReference type="RefSeq" id="WP_009524892.1">
    <property type="nucleotide sequence ID" value="NZ_JH414548.1"/>
</dbReference>
<dbReference type="PROSITE" id="PS51737">
    <property type="entry name" value="RECOMBINASE_DNA_BIND"/>
    <property type="match status" value="1"/>
</dbReference>
<dbReference type="PROSITE" id="PS51736">
    <property type="entry name" value="RECOMBINASES_3"/>
    <property type="match status" value="1"/>
</dbReference>
<dbReference type="InterPro" id="IPR038109">
    <property type="entry name" value="DNA_bind_recomb_sf"/>
</dbReference>
<dbReference type="SUPFAM" id="SSF53041">
    <property type="entry name" value="Resolvase-like"/>
    <property type="match status" value="1"/>
</dbReference>
<comment type="caution">
    <text evidence="4">The sequence shown here is derived from an EMBL/GenBank/DDBJ whole genome shotgun (WGS) entry which is preliminary data.</text>
</comment>
<feature type="compositionally biased region" description="Basic and acidic residues" evidence="1">
    <location>
        <begin position="530"/>
        <end position="546"/>
    </location>
</feature>
<dbReference type="PANTHER" id="PTHR30461:SF23">
    <property type="entry name" value="DNA RECOMBINASE-RELATED"/>
    <property type="match status" value="1"/>
</dbReference>
<dbReference type="GO" id="GO:0000150">
    <property type="term" value="F:DNA strand exchange activity"/>
    <property type="evidence" value="ECO:0007669"/>
    <property type="project" value="InterPro"/>
</dbReference>